<protein>
    <submittedName>
        <fullName evidence="2">Uncharacterized protein</fullName>
    </submittedName>
</protein>
<dbReference type="EMBL" id="JAXQNO010000004">
    <property type="protein sequence ID" value="KAK4799806.1"/>
    <property type="molecule type" value="Genomic_DNA"/>
</dbReference>
<keyword evidence="3" id="KW-1185">Reference proteome</keyword>
<evidence type="ECO:0000313" key="3">
    <source>
        <dbReference type="Proteomes" id="UP001346149"/>
    </source>
</evidence>
<gene>
    <name evidence="2" type="ORF">SAY86_025171</name>
</gene>
<evidence type="ECO:0000256" key="1">
    <source>
        <dbReference type="SAM" id="SignalP"/>
    </source>
</evidence>
<keyword evidence="1" id="KW-0732">Signal</keyword>
<proteinExistence type="predicted"/>
<evidence type="ECO:0000313" key="2">
    <source>
        <dbReference type="EMBL" id="KAK4799806.1"/>
    </source>
</evidence>
<dbReference type="Proteomes" id="UP001346149">
    <property type="component" value="Unassembled WGS sequence"/>
</dbReference>
<sequence length="92" mass="10456">MTRQGWLWCAWLPPWRAWRGVERIGASLLAVYSPASRVRFQEGKPLPAKQNILLRIDWEGAMDDLIFAAQMSPQDMGIGGAEKALKMSKRKD</sequence>
<accession>A0AAN7MRL2</accession>
<feature type="chain" id="PRO_5043040687" evidence="1">
    <location>
        <begin position="18"/>
        <end position="92"/>
    </location>
</feature>
<reference evidence="2 3" key="1">
    <citation type="journal article" date="2023" name="Hortic Res">
        <title>Pangenome of water caltrop reveals structural variations and asymmetric subgenome divergence after allopolyploidization.</title>
        <authorList>
            <person name="Zhang X."/>
            <person name="Chen Y."/>
            <person name="Wang L."/>
            <person name="Yuan Y."/>
            <person name="Fang M."/>
            <person name="Shi L."/>
            <person name="Lu R."/>
            <person name="Comes H.P."/>
            <person name="Ma Y."/>
            <person name="Chen Y."/>
            <person name="Huang G."/>
            <person name="Zhou Y."/>
            <person name="Zheng Z."/>
            <person name="Qiu Y."/>
        </authorList>
    </citation>
    <scope>NUCLEOTIDE SEQUENCE [LARGE SCALE GENOMIC DNA]</scope>
    <source>
        <strain evidence="2">F231</strain>
    </source>
</reference>
<name>A0AAN7MRL2_TRANT</name>
<feature type="signal peptide" evidence="1">
    <location>
        <begin position="1"/>
        <end position="17"/>
    </location>
</feature>
<organism evidence="2 3">
    <name type="scientific">Trapa natans</name>
    <name type="common">Water chestnut</name>
    <dbReference type="NCBI Taxonomy" id="22666"/>
    <lineage>
        <taxon>Eukaryota</taxon>
        <taxon>Viridiplantae</taxon>
        <taxon>Streptophyta</taxon>
        <taxon>Embryophyta</taxon>
        <taxon>Tracheophyta</taxon>
        <taxon>Spermatophyta</taxon>
        <taxon>Magnoliopsida</taxon>
        <taxon>eudicotyledons</taxon>
        <taxon>Gunneridae</taxon>
        <taxon>Pentapetalae</taxon>
        <taxon>rosids</taxon>
        <taxon>malvids</taxon>
        <taxon>Myrtales</taxon>
        <taxon>Lythraceae</taxon>
        <taxon>Trapa</taxon>
    </lineage>
</organism>
<dbReference type="AlphaFoldDB" id="A0AAN7MRL2"/>
<comment type="caution">
    <text evidence="2">The sequence shown here is derived from an EMBL/GenBank/DDBJ whole genome shotgun (WGS) entry which is preliminary data.</text>
</comment>